<evidence type="ECO:0000313" key="2">
    <source>
        <dbReference type="Proteomes" id="UP000788993"/>
    </source>
</evidence>
<comment type="caution">
    <text evidence="1">The sequence shown here is derived from an EMBL/GenBank/DDBJ whole genome shotgun (WGS) entry which is preliminary data.</text>
</comment>
<dbReference type="AlphaFoldDB" id="A0A9P8NSW0"/>
<dbReference type="EMBL" id="JAEUBD010001616">
    <property type="protein sequence ID" value="KAH3658646.1"/>
    <property type="molecule type" value="Genomic_DNA"/>
</dbReference>
<dbReference type="Proteomes" id="UP000788993">
    <property type="component" value="Unassembled WGS sequence"/>
</dbReference>
<reference evidence="1" key="2">
    <citation type="submission" date="2021-01" db="EMBL/GenBank/DDBJ databases">
        <authorList>
            <person name="Schikora-Tamarit M.A."/>
        </authorList>
    </citation>
    <scope>NUCLEOTIDE SEQUENCE</scope>
    <source>
        <strain evidence="1">NCAIM Y.01608</strain>
    </source>
</reference>
<protein>
    <submittedName>
        <fullName evidence="1">Uncharacterized protein</fullName>
    </submittedName>
</protein>
<proteinExistence type="predicted"/>
<keyword evidence="2" id="KW-1185">Reference proteome</keyword>
<organism evidence="1 2">
    <name type="scientific">Ogataea polymorpha</name>
    <dbReference type="NCBI Taxonomy" id="460523"/>
    <lineage>
        <taxon>Eukaryota</taxon>
        <taxon>Fungi</taxon>
        <taxon>Dikarya</taxon>
        <taxon>Ascomycota</taxon>
        <taxon>Saccharomycotina</taxon>
        <taxon>Pichiomycetes</taxon>
        <taxon>Pichiales</taxon>
        <taxon>Pichiaceae</taxon>
        <taxon>Ogataea</taxon>
    </lineage>
</organism>
<reference evidence="1" key="1">
    <citation type="journal article" date="2021" name="Open Biol.">
        <title>Shared evolutionary footprints suggest mitochondrial oxidative damage underlies multiple complex I losses in fungi.</title>
        <authorList>
            <person name="Schikora-Tamarit M.A."/>
            <person name="Marcet-Houben M."/>
            <person name="Nosek J."/>
            <person name="Gabaldon T."/>
        </authorList>
    </citation>
    <scope>NUCLEOTIDE SEQUENCE</scope>
    <source>
        <strain evidence="1">NCAIM Y.01608</strain>
    </source>
</reference>
<gene>
    <name evidence="1" type="ORF">OGATHE_006816</name>
</gene>
<evidence type="ECO:0000313" key="1">
    <source>
        <dbReference type="EMBL" id="KAH3658646.1"/>
    </source>
</evidence>
<name>A0A9P8NSW0_9ASCO</name>
<accession>A0A9P8NSW0</accession>
<sequence>MNVLLLKSQYKCSLVVRFCLVRFFLNTSVNVSCGAGSMVSDWADCGGVCVVELYVVDPGTIGESSSTITSSLIAFFGTLPNQLEALGELLSDEVIREEFARASACLVLKSDGDEDNGE</sequence>